<keyword evidence="2" id="KW-0808">Transferase</keyword>
<dbReference type="CDD" id="cd04301">
    <property type="entry name" value="NAT_SF"/>
    <property type="match status" value="1"/>
</dbReference>
<dbReference type="PROSITE" id="PS51186">
    <property type="entry name" value="GNAT"/>
    <property type="match status" value="1"/>
</dbReference>
<feature type="domain" description="N-acetyltransferase" evidence="1">
    <location>
        <begin position="1"/>
        <end position="141"/>
    </location>
</feature>
<protein>
    <submittedName>
        <fullName evidence="2">Acetyltransferase (GNAT) family protein</fullName>
    </submittedName>
</protein>
<name>A0A2M8ZCD7_9FIRM</name>
<dbReference type="SUPFAM" id="SSF55729">
    <property type="entry name" value="Acyl-CoA N-acyltransferases (Nat)"/>
    <property type="match status" value="1"/>
</dbReference>
<dbReference type="AlphaFoldDB" id="A0A2M8ZCD7"/>
<dbReference type="Gene3D" id="3.40.630.30">
    <property type="match status" value="1"/>
</dbReference>
<organism evidence="2 3">
    <name type="scientific">[Clostridium] celerecrescens 18A</name>
    <dbReference type="NCBI Taxonomy" id="1286362"/>
    <lineage>
        <taxon>Bacteria</taxon>
        <taxon>Bacillati</taxon>
        <taxon>Bacillota</taxon>
        <taxon>Clostridia</taxon>
        <taxon>Lachnospirales</taxon>
        <taxon>Lachnospiraceae</taxon>
        <taxon>Lacrimispora</taxon>
    </lineage>
</organism>
<dbReference type="Proteomes" id="UP000231092">
    <property type="component" value="Unassembled WGS sequence"/>
</dbReference>
<reference evidence="2 3" key="1">
    <citation type="submission" date="2017-11" db="EMBL/GenBank/DDBJ databases">
        <title>Understudied soil microbes with underappreciated capabilities: Untangling the Clostridium saccharolyticum group.</title>
        <authorList>
            <person name="Leschine S."/>
        </authorList>
    </citation>
    <scope>NUCLEOTIDE SEQUENCE [LARGE SCALE GENOMIC DNA]</scope>
    <source>
        <strain evidence="2 3">18A</strain>
    </source>
</reference>
<gene>
    <name evidence="2" type="ORF">H171_4753</name>
</gene>
<evidence type="ECO:0000313" key="2">
    <source>
        <dbReference type="EMBL" id="PJJ31114.1"/>
    </source>
</evidence>
<evidence type="ECO:0000259" key="1">
    <source>
        <dbReference type="PROSITE" id="PS51186"/>
    </source>
</evidence>
<dbReference type="RefSeq" id="WP_100307278.1">
    <property type="nucleotide sequence ID" value="NZ_PGET01000001.1"/>
</dbReference>
<dbReference type="InterPro" id="IPR016181">
    <property type="entry name" value="Acyl_CoA_acyltransferase"/>
</dbReference>
<evidence type="ECO:0000313" key="3">
    <source>
        <dbReference type="Proteomes" id="UP000231092"/>
    </source>
</evidence>
<accession>A0A2M8ZCD7</accession>
<sequence>MLLKNPQTRFEEIYQIYKESFPNIERRTKDDQKRVFGNPCYKVRVIEEEEKIVAFLGYWDLTSCVFLEHLATTEVCRGKGYGKKLVQEVMEETEKPVFLEIEPITEENPMTRSRAVFYERLGFYSNSFYYEQLPLKPLDRPIQLWIMSYGKPVPEEEFLPYKKEIYEKVYGVEAFET</sequence>
<dbReference type="GO" id="GO:0016747">
    <property type="term" value="F:acyltransferase activity, transferring groups other than amino-acyl groups"/>
    <property type="evidence" value="ECO:0007669"/>
    <property type="project" value="InterPro"/>
</dbReference>
<proteinExistence type="predicted"/>
<dbReference type="OrthoDB" id="9127144at2"/>
<dbReference type="EMBL" id="PGET01000001">
    <property type="protein sequence ID" value="PJJ31114.1"/>
    <property type="molecule type" value="Genomic_DNA"/>
</dbReference>
<dbReference type="InterPro" id="IPR000182">
    <property type="entry name" value="GNAT_dom"/>
</dbReference>
<dbReference type="Pfam" id="PF00583">
    <property type="entry name" value="Acetyltransf_1"/>
    <property type="match status" value="1"/>
</dbReference>
<comment type="caution">
    <text evidence="2">The sequence shown here is derived from an EMBL/GenBank/DDBJ whole genome shotgun (WGS) entry which is preliminary data.</text>
</comment>